<organism evidence="1 2">
    <name type="scientific">Mesorhizobium metallidurans STM 2683</name>
    <dbReference type="NCBI Taxonomy" id="1297569"/>
    <lineage>
        <taxon>Bacteria</taxon>
        <taxon>Pseudomonadati</taxon>
        <taxon>Pseudomonadota</taxon>
        <taxon>Alphaproteobacteria</taxon>
        <taxon>Hyphomicrobiales</taxon>
        <taxon>Phyllobacteriaceae</taxon>
        <taxon>Mesorhizobium</taxon>
    </lineage>
</organism>
<accession>M5ES14</accession>
<dbReference type="AlphaFoldDB" id="M5ES14"/>
<gene>
    <name evidence="1" type="ORF">MESS2_400009</name>
</gene>
<evidence type="ECO:0000313" key="2">
    <source>
        <dbReference type="Proteomes" id="UP000012062"/>
    </source>
</evidence>
<reference evidence="1 2" key="1">
    <citation type="submission" date="2013-02" db="EMBL/GenBank/DDBJ databases">
        <authorList>
            <person name="Genoscope - CEA"/>
        </authorList>
    </citation>
    <scope>NUCLEOTIDE SEQUENCE [LARGE SCALE GENOMIC DNA]</scope>
    <source>
        <strain evidence="1 2">STM 2683</strain>
    </source>
</reference>
<keyword evidence="2" id="KW-1185">Reference proteome</keyword>
<protein>
    <submittedName>
        <fullName evidence="1">Uncharacterized protein</fullName>
    </submittedName>
</protein>
<name>M5ES14_9HYPH</name>
<dbReference type="Proteomes" id="UP000012062">
    <property type="component" value="Unassembled WGS sequence"/>
</dbReference>
<dbReference type="STRING" id="1297569.MESS2_400009"/>
<sequence length="96" mass="10497">MQFISAKCYNLNDPACKNAGQRTSRRLAEASKRGAAALAPVGFDRLTYRPEGAWEESCPRQQQAILGPSGTLMPERLTAIPMSLATANLPTMRRMS</sequence>
<dbReference type="EMBL" id="CAUM01000107">
    <property type="protein sequence ID" value="CCV06815.1"/>
    <property type="molecule type" value="Genomic_DNA"/>
</dbReference>
<comment type="caution">
    <text evidence="1">The sequence shown here is derived from an EMBL/GenBank/DDBJ whole genome shotgun (WGS) entry which is preliminary data.</text>
</comment>
<proteinExistence type="predicted"/>
<evidence type="ECO:0000313" key="1">
    <source>
        <dbReference type="EMBL" id="CCV06815.1"/>
    </source>
</evidence>